<dbReference type="Proteomes" id="UP000634136">
    <property type="component" value="Unassembled WGS sequence"/>
</dbReference>
<evidence type="ECO:0000313" key="2">
    <source>
        <dbReference type="Proteomes" id="UP000634136"/>
    </source>
</evidence>
<reference evidence="1" key="1">
    <citation type="submission" date="2020-09" db="EMBL/GenBank/DDBJ databases">
        <title>Genome-Enabled Discovery of Anthraquinone Biosynthesis in Senna tora.</title>
        <authorList>
            <person name="Kang S.-H."/>
            <person name="Pandey R.P."/>
            <person name="Lee C.-M."/>
            <person name="Sim J.-S."/>
            <person name="Jeong J.-T."/>
            <person name="Choi B.-S."/>
            <person name="Jung M."/>
            <person name="Ginzburg D."/>
            <person name="Zhao K."/>
            <person name="Won S.Y."/>
            <person name="Oh T.-J."/>
            <person name="Yu Y."/>
            <person name="Kim N.-H."/>
            <person name="Lee O.R."/>
            <person name="Lee T.-H."/>
            <person name="Bashyal P."/>
            <person name="Kim T.-S."/>
            <person name="Lee W.-H."/>
            <person name="Kawkins C."/>
            <person name="Kim C.-K."/>
            <person name="Kim J.S."/>
            <person name="Ahn B.O."/>
            <person name="Rhee S.Y."/>
            <person name="Sohng J.K."/>
        </authorList>
    </citation>
    <scope>NUCLEOTIDE SEQUENCE</scope>
    <source>
        <tissue evidence="1">Leaf</tissue>
    </source>
</reference>
<accession>A0A834SMN4</accession>
<sequence>MARVTASAGSHNCPIVASVDLVAL</sequence>
<comment type="caution">
    <text evidence="1">The sequence shown here is derived from an EMBL/GenBank/DDBJ whole genome shotgun (WGS) entry which is preliminary data.</text>
</comment>
<dbReference type="EMBL" id="JAAIUW010000012">
    <property type="protein sequence ID" value="KAF7806096.1"/>
    <property type="molecule type" value="Genomic_DNA"/>
</dbReference>
<gene>
    <name evidence="1" type="ORF">G2W53_038257</name>
</gene>
<proteinExistence type="predicted"/>
<name>A0A834SMN4_9FABA</name>
<keyword evidence="2" id="KW-1185">Reference proteome</keyword>
<evidence type="ECO:0000313" key="1">
    <source>
        <dbReference type="EMBL" id="KAF7806096.1"/>
    </source>
</evidence>
<protein>
    <submittedName>
        <fullName evidence="1">Uncharacterized protein</fullName>
    </submittedName>
</protein>
<dbReference type="AlphaFoldDB" id="A0A834SMN4"/>
<organism evidence="1 2">
    <name type="scientific">Senna tora</name>
    <dbReference type="NCBI Taxonomy" id="362788"/>
    <lineage>
        <taxon>Eukaryota</taxon>
        <taxon>Viridiplantae</taxon>
        <taxon>Streptophyta</taxon>
        <taxon>Embryophyta</taxon>
        <taxon>Tracheophyta</taxon>
        <taxon>Spermatophyta</taxon>
        <taxon>Magnoliopsida</taxon>
        <taxon>eudicotyledons</taxon>
        <taxon>Gunneridae</taxon>
        <taxon>Pentapetalae</taxon>
        <taxon>rosids</taxon>
        <taxon>fabids</taxon>
        <taxon>Fabales</taxon>
        <taxon>Fabaceae</taxon>
        <taxon>Caesalpinioideae</taxon>
        <taxon>Cassia clade</taxon>
        <taxon>Senna</taxon>
    </lineage>
</organism>